<dbReference type="GO" id="GO:0005737">
    <property type="term" value="C:cytoplasm"/>
    <property type="evidence" value="ECO:0007669"/>
    <property type="project" value="TreeGrafter"/>
</dbReference>
<dbReference type="AlphaFoldDB" id="A0A7W7HWF4"/>
<dbReference type="PROSITE" id="PS00012">
    <property type="entry name" value="PHOSPHOPANTETHEINE"/>
    <property type="match status" value="1"/>
</dbReference>
<keyword evidence="2" id="KW-0596">Phosphopantetheine</keyword>
<evidence type="ECO:0000313" key="6">
    <source>
        <dbReference type="EMBL" id="MBB4762000.1"/>
    </source>
</evidence>
<dbReference type="Gene3D" id="3.30.300.30">
    <property type="match status" value="1"/>
</dbReference>
<dbReference type="Gene3D" id="3.30.559.10">
    <property type="entry name" value="Chloramphenicol acetyltransferase-like domain"/>
    <property type="match status" value="1"/>
</dbReference>
<dbReference type="InterPro" id="IPR000873">
    <property type="entry name" value="AMP-dep_synth/lig_dom"/>
</dbReference>
<evidence type="ECO:0000256" key="2">
    <source>
        <dbReference type="ARBA" id="ARBA00022450"/>
    </source>
</evidence>
<name>A0A7W7HWF4_9ACTN</name>
<dbReference type="GO" id="GO:0072330">
    <property type="term" value="P:monocarboxylic acid biosynthetic process"/>
    <property type="evidence" value="ECO:0007669"/>
    <property type="project" value="UniProtKB-ARBA"/>
</dbReference>
<dbReference type="Pfam" id="PF00501">
    <property type="entry name" value="AMP-binding"/>
    <property type="match status" value="1"/>
</dbReference>
<dbReference type="NCBIfam" id="TIGR01733">
    <property type="entry name" value="AA-adenyl-dom"/>
    <property type="match status" value="1"/>
</dbReference>
<organism evidence="6 7">
    <name type="scientific">Actinoplanes digitatis</name>
    <dbReference type="NCBI Taxonomy" id="1868"/>
    <lineage>
        <taxon>Bacteria</taxon>
        <taxon>Bacillati</taxon>
        <taxon>Actinomycetota</taxon>
        <taxon>Actinomycetes</taxon>
        <taxon>Micromonosporales</taxon>
        <taxon>Micromonosporaceae</taxon>
        <taxon>Actinoplanes</taxon>
    </lineage>
</organism>
<dbReference type="GO" id="GO:0043041">
    <property type="term" value="P:amino acid activation for nonribosomal peptide biosynthetic process"/>
    <property type="evidence" value="ECO:0007669"/>
    <property type="project" value="TreeGrafter"/>
</dbReference>
<dbReference type="CDD" id="cd05930">
    <property type="entry name" value="A_NRPS"/>
    <property type="match status" value="1"/>
</dbReference>
<dbReference type="Pfam" id="PF13193">
    <property type="entry name" value="AMP-binding_C"/>
    <property type="match status" value="1"/>
</dbReference>
<dbReference type="SMART" id="SM00823">
    <property type="entry name" value="PKS_PP"/>
    <property type="match status" value="1"/>
</dbReference>
<evidence type="ECO:0000259" key="5">
    <source>
        <dbReference type="PROSITE" id="PS50075"/>
    </source>
</evidence>
<evidence type="ECO:0000313" key="7">
    <source>
        <dbReference type="Proteomes" id="UP000578112"/>
    </source>
</evidence>
<dbReference type="PANTHER" id="PTHR45527:SF1">
    <property type="entry name" value="FATTY ACID SYNTHASE"/>
    <property type="match status" value="1"/>
</dbReference>
<dbReference type="FunFam" id="1.10.1200.10:FF:000016">
    <property type="entry name" value="Non-ribosomal peptide synthase"/>
    <property type="match status" value="1"/>
</dbReference>
<proteinExistence type="predicted"/>
<dbReference type="RefSeq" id="WP_184992791.1">
    <property type="nucleotide sequence ID" value="NZ_BOMK01000002.1"/>
</dbReference>
<dbReference type="GO" id="GO:0031177">
    <property type="term" value="F:phosphopantetheine binding"/>
    <property type="evidence" value="ECO:0007669"/>
    <property type="project" value="InterPro"/>
</dbReference>
<dbReference type="SUPFAM" id="SSF47336">
    <property type="entry name" value="ACP-like"/>
    <property type="match status" value="1"/>
</dbReference>
<dbReference type="Gene3D" id="3.40.50.12780">
    <property type="entry name" value="N-terminal domain of ligase-like"/>
    <property type="match status" value="1"/>
</dbReference>
<dbReference type="Gene3D" id="1.10.1200.10">
    <property type="entry name" value="ACP-like"/>
    <property type="match status" value="1"/>
</dbReference>
<keyword evidence="7" id="KW-1185">Reference proteome</keyword>
<gene>
    <name evidence="6" type="ORF">BJ971_002556</name>
</gene>
<comment type="cofactor">
    <cofactor evidence="1">
        <name>pantetheine 4'-phosphate</name>
        <dbReference type="ChEBI" id="CHEBI:47942"/>
    </cofactor>
</comment>
<dbReference type="PROSITE" id="PS00455">
    <property type="entry name" value="AMP_BINDING"/>
    <property type="match status" value="1"/>
</dbReference>
<dbReference type="Proteomes" id="UP000578112">
    <property type="component" value="Unassembled WGS sequence"/>
</dbReference>
<dbReference type="GO" id="GO:0044550">
    <property type="term" value="P:secondary metabolite biosynthetic process"/>
    <property type="evidence" value="ECO:0007669"/>
    <property type="project" value="TreeGrafter"/>
</dbReference>
<dbReference type="SUPFAM" id="SSF56801">
    <property type="entry name" value="Acetyl-CoA synthetase-like"/>
    <property type="match status" value="1"/>
</dbReference>
<dbReference type="InterPro" id="IPR009081">
    <property type="entry name" value="PP-bd_ACP"/>
</dbReference>
<comment type="caution">
    <text evidence="6">The sequence shown here is derived from an EMBL/GenBank/DDBJ whole genome shotgun (WGS) entry which is preliminary data.</text>
</comment>
<evidence type="ECO:0000256" key="3">
    <source>
        <dbReference type="ARBA" id="ARBA00022553"/>
    </source>
</evidence>
<dbReference type="InterPro" id="IPR025110">
    <property type="entry name" value="AMP-bd_C"/>
</dbReference>
<feature type="region of interest" description="Disordered" evidence="4">
    <location>
        <begin position="1072"/>
        <end position="1101"/>
    </location>
</feature>
<feature type="compositionally biased region" description="Basic and acidic residues" evidence="4">
    <location>
        <begin position="1083"/>
        <end position="1092"/>
    </location>
</feature>
<dbReference type="Gene3D" id="3.30.559.30">
    <property type="entry name" value="Nonribosomal peptide synthetase, condensation domain"/>
    <property type="match status" value="1"/>
</dbReference>
<dbReference type="InterPro" id="IPR020845">
    <property type="entry name" value="AMP-binding_CS"/>
</dbReference>
<dbReference type="EMBL" id="JACHNH010000001">
    <property type="protein sequence ID" value="MBB4762000.1"/>
    <property type="molecule type" value="Genomic_DNA"/>
</dbReference>
<dbReference type="InterPro" id="IPR020806">
    <property type="entry name" value="PKS_PP-bd"/>
</dbReference>
<dbReference type="InterPro" id="IPR045851">
    <property type="entry name" value="AMP-bd_C_sf"/>
</dbReference>
<keyword evidence="3" id="KW-0597">Phosphoprotein</keyword>
<dbReference type="InterPro" id="IPR042099">
    <property type="entry name" value="ANL_N_sf"/>
</dbReference>
<dbReference type="InterPro" id="IPR010071">
    <property type="entry name" value="AA_adenyl_dom"/>
</dbReference>
<dbReference type="Pfam" id="PF00550">
    <property type="entry name" value="PP-binding"/>
    <property type="match status" value="1"/>
</dbReference>
<dbReference type="InterPro" id="IPR036736">
    <property type="entry name" value="ACP-like_sf"/>
</dbReference>
<feature type="domain" description="Carrier" evidence="5">
    <location>
        <begin position="738"/>
        <end position="813"/>
    </location>
</feature>
<evidence type="ECO:0000256" key="4">
    <source>
        <dbReference type="SAM" id="MobiDB-lite"/>
    </source>
</evidence>
<dbReference type="PANTHER" id="PTHR45527">
    <property type="entry name" value="NONRIBOSOMAL PEPTIDE SYNTHETASE"/>
    <property type="match status" value="1"/>
</dbReference>
<evidence type="ECO:0000256" key="1">
    <source>
        <dbReference type="ARBA" id="ARBA00001957"/>
    </source>
</evidence>
<dbReference type="SUPFAM" id="SSF52777">
    <property type="entry name" value="CoA-dependent acyltransferases"/>
    <property type="match status" value="1"/>
</dbReference>
<dbReference type="InterPro" id="IPR023213">
    <property type="entry name" value="CAT-like_dom_sf"/>
</dbReference>
<reference evidence="6 7" key="1">
    <citation type="submission" date="2020-08" db="EMBL/GenBank/DDBJ databases">
        <title>Sequencing the genomes of 1000 actinobacteria strains.</title>
        <authorList>
            <person name="Klenk H.-P."/>
        </authorList>
    </citation>
    <scope>NUCLEOTIDE SEQUENCE [LARGE SCALE GENOMIC DNA]</scope>
    <source>
        <strain evidence="6 7">DSM 43149</strain>
    </source>
</reference>
<accession>A0A7W7HWF4</accession>
<dbReference type="PROSITE" id="PS50075">
    <property type="entry name" value="CARRIER"/>
    <property type="match status" value="1"/>
</dbReference>
<sequence length="1182" mass="125174">MPDTAAWERHLEGVPRLVGLPVEREAGPDGGPDGREIPGGPYSAAELVAGLAALLHRYSGESPLLVGLADGQAPGRLTVLRLTVDAARPFAELRDAVPDLTDAARQLGAVTPQRLRELRGFGADPQRPCHAAVVTADTDTDTDTGTDTGTGTAGAELTAVAGRDGRWYLVADATIPGGDVERIAGHLARLLAAGAAPGAPSLARLSLLDGEEEARILHGWNDTARPVPDEQFPAAIARIAAEAPERVAVVSGARSLTYGRLDQDANRLAQHLAGLGVGRGDRVGVFFERSPESLLSQLAVFRLAATAVLLDPEYPGERLEFMVEDSAAAAVLTREGLSGRLGTPPCPVVAVDGDAWRDAPAVDPGAEVHDEEVCHVAYTSGSTGKPKAVQLRHGPLRNTAHVLREQCGLSAGVRGTWLCSPGFGLVQVDCFPILLAGGTVHIPEPSVAASPEQLRDWLVEQRISQSLVLTAMAERLWTLPWPDDTELRCMRIAGERVRTWPGPRLPFHVLNVYGSAEATVVATCDLTELGSGSGAGAGGRMPPIGRPVYNVRTYVLDANHQPVPPGVLGELYISGASLSRGYLNRPEADDEKFLANDVPGDPYPVLYRSGDVARYWSDGTVEIIGRTDNEVKIRGYRVHLGEVEGALAEQPGVRQCAVLAREDVPGERRLVAYIEPDRAAPPRVAAVQAALRERLPGYMVPSAFVVGDLETTPNGKIDRAALPPPPRTRPDLFTEYRAPATPAERDVARIWADTLELDEVGVDDDFFELGGDSLRVMRMLAGLRTELGVNLRMSQLVRTPTVAALVGLLPGAAPAGRPEPRHDPQARYEPFAVTAAPGVRYAEWHQEWLDPDRLVEAWQRLVAQQDALRLTFDADGGQRVVPAQDAPPGAPPVLDLSGLDDAAVASRLDGVRAELLATSFDGAGPPYRMRLTLLPDEVLAVHLAVDARASDDRGLDEVLPRLLADRYEDLDLPAPELTVRDVLTASGRAPAAAPPAGDPPPCTGHHHRLDAGMSPALLEAAGARGVDPRWLVTVLAADACGSGARVLIPLDEVPEAAHDVLGALEEDRLVAVPEPGDSSPADRAAELRDAAARGDAPGDGGPVLAVRVVSEHDPEREGWDAPVFRANALSGVPLDLTLRPGGDAPHLTWTYQPAVLSPERVAGIDAAVCAGLAAFTGELAGA</sequence>
<dbReference type="InterPro" id="IPR006162">
    <property type="entry name" value="Ppantetheine_attach_site"/>
</dbReference>
<protein>
    <submittedName>
        <fullName evidence="6">Amino acid adenylation domain-containing protein</fullName>
    </submittedName>
</protein>